<dbReference type="EMBL" id="VRMN01000001">
    <property type="protein sequence ID" value="KAA8498634.1"/>
    <property type="molecule type" value="Genomic_DNA"/>
</dbReference>
<evidence type="ECO:0000313" key="1">
    <source>
        <dbReference type="EMBL" id="KAA8498634.1"/>
    </source>
</evidence>
<accession>A0A5J4Z6J9</accession>
<gene>
    <name evidence="1" type="ORF">FVE85_6219</name>
</gene>
<evidence type="ECO:0000313" key="2">
    <source>
        <dbReference type="Proteomes" id="UP000324585"/>
    </source>
</evidence>
<name>A0A5J4Z6J9_PORPP</name>
<organism evidence="1 2">
    <name type="scientific">Porphyridium purpureum</name>
    <name type="common">Red alga</name>
    <name type="synonym">Porphyridium cruentum</name>
    <dbReference type="NCBI Taxonomy" id="35688"/>
    <lineage>
        <taxon>Eukaryota</taxon>
        <taxon>Rhodophyta</taxon>
        <taxon>Bangiophyceae</taxon>
        <taxon>Porphyridiales</taxon>
        <taxon>Porphyridiaceae</taxon>
        <taxon>Porphyridium</taxon>
    </lineage>
</organism>
<keyword evidence="2" id="KW-1185">Reference proteome</keyword>
<comment type="caution">
    <text evidence="1">The sequence shown here is derived from an EMBL/GenBank/DDBJ whole genome shotgun (WGS) entry which is preliminary data.</text>
</comment>
<dbReference type="AlphaFoldDB" id="A0A5J4Z6J9"/>
<protein>
    <submittedName>
        <fullName evidence="1">Uncharacterized protein</fullName>
    </submittedName>
</protein>
<proteinExistence type="predicted"/>
<dbReference type="Proteomes" id="UP000324585">
    <property type="component" value="Unassembled WGS sequence"/>
</dbReference>
<sequence length="160" mass="17141">MASAAQRPARGLVIVRVAQLGVTGAEAAIDEGQFVSLESGRSEDWRMSDAQRHMLAREIVATHALSSGLLCSVPVVSETQARANGSVPKWVSCRSVHETARGKSSLVFRQVAPQQYVGVWIEDREQCAAAQIEPGALVLWIKDDLLAGHVGGLLADVISR</sequence>
<reference evidence="2" key="1">
    <citation type="journal article" date="2019" name="Nat. Commun.">
        <title>Expansion of phycobilisome linker gene families in mesophilic red algae.</title>
        <authorList>
            <person name="Lee J."/>
            <person name="Kim D."/>
            <person name="Bhattacharya D."/>
            <person name="Yoon H.S."/>
        </authorList>
    </citation>
    <scope>NUCLEOTIDE SEQUENCE [LARGE SCALE GENOMIC DNA]</scope>
    <source>
        <strain evidence="2">CCMP 1328</strain>
    </source>
</reference>